<evidence type="ECO:0000256" key="2">
    <source>
        <dbReference type="ARBA" id="ARBA00022723"/>
    </source>
</evidence>
<dbReference type="Pfam" id="PF00034">
    <property type="entry name" value="Cytochrom_C"/>
    <property type="match status" value="1"/>
</dbReference>
<keyword evidence="8" id="KW-1185">Reference proteome</keyword>
<keyword evidence="5" id="KW-0732">Signal</keyword>
<feature type="domain" description="Cytochrome c" evidence="6">
    <location>
        <begin position="131"/>
        <end position="229"/>
    </location>
</feature>
<sequence length="240" mass="25592">MKSGALVLAILTSFGSAAWADGDSFTLEAPAALRETGLMGYILPRFALKTSIRPNLVETDGAAAFGAEGTPVFRQDDTIWALTIDGSPAQMRFLDWLTSDVGKRTVESFADVAFSADVSPKAVVAAEVFEGDAAAGERLALAHCGRCHVVSEKNRMDAIGSTPSFAVLRTFSDWSDRFQAFFALKPHGAFTQIEGVTEPFDPARPSPIVPVEMTLDEVDAIVAFVQHVSPADLGAPVQSR</sequence>
<dbReference type="Gene3D" id="1.10.760.10">
    <property type="entry name" value="Cytochrome c-like domain"/>
    <property type="match status" value="1"/>
</dbReference>
<dbReference type="InterPro" id="IPR036909">
    <property type="entry name" value="Cyt_c-like_dom_sf"/>
</dbReference>
<keyword evidence="2 4" id="KW-0479">Metal-binding</keyword>
<dbReference type="GO" id="GO:0046872">
    <property type="term" value="F:metal ion binding"/>
    <property type="evidence" value="ECO:0007669"/>
    <property type="project" value="UniProtKB-KW"/>
</dbReference>
<feature type="chain" id="PRO_5026808295" description="Cytochrome c domain-containing protein" evidence="5">
    <location>
        <begin position="21"/>
        <end position="240"/>
    </location>
</feature>
<comment type="caution">
    <text evidence="7">The sequence shown here is derived from an EMBL/GenBank/DDBJ whole genome shotgun (WGS) entry which is preliminary data.</text>
</comment>
<dbReference type="AlphaFoldDB" id="A0A6N6JAF2"/>
<dbReference type="GO" id="GO:0009055">
    <property type="term" value="F:electron transfer activity"/>
    <property type="evidence" value="ECO:0007669"/>
    <property type="project" value="InterPro"/>
</dbReference>
<dbReference type="RefSeq" id="WP_159804003.1">
    <property type="nucleotide sequence ID" value="NZ_BLJE01000001.1"/>
</dbReference>
<proteinExistence type="predicted"/>
<accession>A0A6N6JAF2</accession>
<keyword evidence="3 4" id="KW-0408">Iron</keyword>
<organism evidence="7 8">
    <name type="scientific">Litoreibacter roseus</name>
    <dbReference type="NCBI Taxonomy" id="2601869"/>
    <lineage>
        <taxon>Bacteria</taxon>
        <taxon>Pseudomonadati</taxon>
        <taxon>Pseudomonadota</taxon>
        <taxon>Alphaproteobacteria</taxon>
        <taxon>Rhodobacterales</taxon>
        <taxon>Roseobacteraceae</taxon>
        <taxon>Litoreibacter</taxon>
    </lineage>
</organism>
<evidence type="ECO:0000256" key="1">
    <source>
        <dbReference type="ARBA" id="ARBA00022617"/>
    </source>
</evidence>
<dbReference type="Proteomes" id="UP000436822">
    <property type="component" value="Unassembled WGS sequence"/>
</dbReference>
<keyword evidence="1 4" id="KW-0349">Heme</keyword>
<dbReference type="PROSITE" id="PS51007">
    <property type="entry name" value="CYTC"/>
    <property type="match status" value="1"/>
</dbReference>
<evidence type="ECO:0000313" key="8">
    <source>
        <dbReference type="Proteomes" id="UP000436822"/>
    </source>
</evidence>
<evidence type="ECO:0000256" key="4">
    <source>
        <dbReference type="PROSITE-ProRule" id="PRU00433"/>
    </source>
</evidence>
<evidence type="ECO:0000256" key="3">
    <source>
        <dbReference type="ARBA" id="ARBA00023004"/>
    </source>
</evidence>
<dbReference type="OrthoDB" id="7365807at2"/>
<reference evidence="7 8" key="1">
    <citation type="submission" date="2019-12" db="EMBL/GenBank/DDBJ databases">
        <title>Litoreibacter badius sp. nov., a novel bacteriochlorophyll a-containing bacterium in the genus Litoreibacter.</title>
        <authorList>
            <person name="Kanamuro M."/>
            <person name="Takabe Y."/>
            <person name="Mori K."/>
            <person name="Takaichi S."/>
            <person name="Hanada S."/>
        </authorList>
    </citation>
    <scope>NUCLEOTIDE SEQUENCE [LARGE SCALE GENOMIC DNA]</scope>
    <source>
        <strain evidence="7 8">K6</strain>
    </source>
</reference>
<feature type="signal peptide" evidence="5">
    <location>
        <begin position="1"/>
        <end position="20"/>
    </location>
</feature>
<name>A0A6N6JAF2_9RHOB</name>
<protein>
    <recommendedName>
        <fullName evidence="6">Cytochrome c domain-containing protein</fullName>
    </recommendedName>
</protein>
<dbReference type="GO" id="GO:0020037">
    <property type="term" value="F:heme binding"/>
    <property type="evidence" value="ECO:0007669"/>
    <property type="project" value="InterPro"/>
</dbReference>
<dbReference type="EMBL" id="BLJE01000001">
    <property type="protein sequence ID" value="GFE63014.1"/>
    <property type="molecule type" value="Genomic_DNA"/>
</dbReference>
<dbReference type="SUPFAM" id="SSF46626">
    <property type="entry name" value="Cytochrome c"/>
    <property type="match status" value="1"/>
</dbReference>
<evidence type="ECO:0000256" key="5">
    <source>
        <dbReference type="SAM" id="SignalP"/>
    </source>
</evidence>
<dbReference type="InterPro" id="IPR009056">
    <property type="entry name" value="Cyt_c-like_dom"/>
</dbReference>
<evidence type="ECO:0000313" key="7">
    <source>
        <dbReference type="EMBL" id="GFE63014.1"/>
    </source>
</evidence>
<evidence type="ECO:0000259" key="6">
    <source>
        <dbReference type="PROSITE" id="PS51007"/>
    </source>
</evidence>
<gene>
    <name evidence="7" type="ORF">KIN_00880</name>
</gene>